<feature type="transmembrane region" description="Helical" evidence="1">
    <location>
        <begin position="27"/>
        <end position="48"/>
    </location>
</feature>
<organism evidence="2 3">
    <name type="scientific">Brevundimonas staleyi</name>
    <dbReference type="NCBI Taxonomy" id="74326"/>
    <lineage>
        <taxon>Bacteria</taxon>
        <taxon>Pseudomonadati</taxon>
        <taxon>Pseudomonadota</taxon>
        <taxon>Alphaproteobacteria</taxon>
        <taxon>Caulobacterales</taxon>
        <taxon>Caulobacteraceae</taxon>
        <taxon>Brevundimonas</taxon>
    </lineage>
</organism>
<gene>
    <name evidence="2" type="ORF">ACFPIE_05150</name>
</gene>
<protein>
    <submittedName>
        <fullName evidence="2">Uncharacterized protein</fullName>
    </submittedName>
</protein>
<proteinExistence type="predicted"/>
<evidence type="ECO:0000313" key="2">
    <source>
        <dbReference type="EMBL" id="MFC5343292.1"/>
    </source>
</evidence>
<keyword evidence="3" id="KW-1185">Reference proteome</keyword>
<keyword evidence="1" id="KW-0472">Membrane</keyword>
<accession>A0ABW0FRJ6</accession>
<keyword evidence="1" id="KW-1133">Transmembrane helix</keyword>
<dbReference type="EMBL" id="JBHSLF010000011">
    <property type="protein sequence ID" value="MFC5343292.1"/>
    <property type="molecule type" value="Genomic_DNA"/>
</dbReference>
<comment type="caution">
    <text evidence="2">The sequence shown here is derived from an EMBL/GenBank/DDBJ whole genome shotgun (WGS) entry which is preliminary data.</text>
</comment>
<sequence>MSVLLFPVECRLSRPAAARATDRVEPVLIAALVLTTAAQIGLFVWSWLA</sequence>
<keyword evidence="1" id="KW-0812">Transmembrane</keyword>
<dbReference type="RefSeq" id="WP_374038897.1">
    <property type="nucleotide sequence ID" value="NZ_CP169082.1"/>
</dbReference>
<dbReference type="Proteomes" id="UP001596152">
    <property type="component" value="Unassembled WGS sequence"/>
</dbReference>
<name>A0ABW0FRJ6_9CAUL</name>
<evidence type="ECO:0000256" key="1">
    <source>
        <dbReference type="SAM" id="Phobius"/>
    </source>
</evidence>
<reference evidence="3" key="1">
    <citation type="journal article" date="2019" name="Int. J. Syst. Evol. Microbiol.">
        <title>The Global Catalogue of Microorganisms (GCM) 10K type strain sequencing project: providing services to taxonomists for standard genome sequencing and annotation.</title>
        <authorList>
            <consortium name="The Broad Institute Genomics Platform"/>
            <consortium name="The Broad Institute Genome Sequencing Center for Infectious Disease"/>
            <person name="Wu L."/>
            <person name="Ma J."/>
        </authorList>
    </citation>
    <scope>NUCLEOTIDE SEQUENCE [LARGE SCALE GENOMIC DNA]</scope>
    <source>
        <strain evidence="3">JCM 12125</strain>
    </source>
</reference>
<evidence type="ECO:0000313" key="3">
    <source>
        <dbReference type="Proteomes" id="UP001596152"/>
    </source>
</evidence>